<dbReference type="AlphaFoldDB" id="G2DGH6"/>
<keyword evidence="3" id="KW-1185">Reference proteome</keyword>
<dbReference type="GO" id="GO:0035438">
    <property type="term" value="F:cyclic-di-GMP binding"/>
    <property type="evidence" value="ECO:0007669"/>
    <property type="project" value="InterPro"/>
</dbReference>
<sequence>MMLDYAEKRDFVRMEMDCPARFRISGQPQLATGIVRNLSSSGLLLEFDQELATGTELALEILPGKSITPPFAAILSVIRSSPMEHANFSIACAIERILGEKDTGPDFP</sequence>
<feature type="domain" description="PilZ" evidence="1">
    <location>
        <begin position="7"/>
        <end position="93"/>
    </location>
</feature>
<gene>
    <name evidence="2" type="ORF">Rifp1Sym_dn00080</name>
</gene>
<proteinExistence type="predicted"/>
<dbReference type="SUPFAM" id="SSF141371">
    <property type="entry name" value="PilZ domain-like"/>
    <property type="match status" value="1"/>
</dbReference>
<evidence type="ECO:0000313" key="3">
    <source>
        <dbReference type="Proteomes" id="UP000004491"/>
    </source>
</evidence>
<dbReference type="Gene3D" id="2.40.10.220">
    <property type="entry name" value="predicted glycosyltransferase like domains"/>
    <property type="match status" value="1"/>
</dbReference>
<dbReference type="InterPro" id="IPR009875">
    <property type="entry name" value="PilZ_domain"/>
</dbReference>
<dbReference type="Pfam" id="PF07238">
    <property type="entry name" value="PilZ"/>
    <property type="match status" value="1"/>
</dbReference>
<name>G2DGH6_9GAMM</name>
<evidence type="ECO:0000259" key="1">
    <source>
        <dbReference type="Pfam" id="PF07238"/>
    </source>
</evidence>
<comment type="caution">
    <text evidence="2">The sequence shown here is derived from an EMBL/GenBank/DDBJ whole genome shotgun (WGS) entry which is preliminary data.</text>
</comment>
<dbReference type="Proteomes" id="UP000004491">
    <property type="component" value="Unassembled WGS sequence"/>
</dbReference>
<dbReference type="EMBL" id="AFOC01000093">
    <property type="protein sequence ID" value="EGV50281.1"/>
    <property type="molecule type" value="Genomic_DNA"/>
</dbReference>
<evidence type="ECO:0000313" key="2">
    <source>
        <dbReference type="EMBL" id="EGV50281.1"/>
    </source>
</evidence>
<reference evidence="2" key="1">
    <citation type="journal article" date="2011" name="ISME J.">
        <title>The endosymbionts of the deep-sea tubeworms Riftia pachyptila and Tevnia jerichonana share an identical physiology as revealed by proteogenomic analyses.</title>
        <authorList>
            <person name="Gardebrecht A."/>
            <person name="Markert S."/>
            <person name="Felbeck H."/>
            <person name="Thuermer A."/>
            <person name="Albrecht D."/>
            <person name="Wollherr A."/>
            <person name="Kabisch J."/>
            <person name="Lehmann R."/>
            <person name="Daniel R."/>
            <person name="Liesegang H."/>
            <person name="Hecker M."/>
            <person name="Sievert S.M."/>
            <person name="Schweder T."/>
        </authorList>
    </citation>
    <scope>NUCLEOTIDE SEQUENCE [LARGE SCALE GENOMIC DNA]</scope>
</reference>
<accession>G2DGH6</accession>
<organism evidence="2 3">
    <name type="scientific">endosymbiont of Riftia pachyptila</name>
    <name type="common">vent Ph05</name>
    <dbReference type="NCBI Taxonomy" id="1048808"/>
    <lineage>
        <taxon>Bacteria</taxon>
        <taxon>Pseudomonadati</taxon>
        <taxon>Pseudomonadota</taxon>
        <taxon>Gammaproteobacteria</taxon>
        <taxon>sulfur-oxidizing symbionts</taxon>
    </lineage>
</organism>
<protein>
    <recommendedName>
        <fullName evidence="1">PilZ domain-containing protein</fullName>
    </recommendedName>
</protein>